<dbReference type="PANTHER" id="PTHR19959:SF119">
    <property type="entry name" value="FUNGAL LIPASE-LIKE DOMAIN-CONTAINING PROTEIN"/>
    <property type="match status" value="1"/>
</dbReference>
<dbReference type="InterPro" id="IPR027417">
    <property type="entry name" value="P-loop_NTPase"/>
</dbReference>
<dbReference type="Pfam" id="PF13374">
    <property type="entry name" value="TPR_10"/>
    <property type="match status" value="1"/>
</dbReference>
<dbReference type="Gene3D" id="1.25.40.10">
    <property type="entry name" value="Tetratricopeptide repeat domain"/>
    <property type="match status" value="3"/>
</dbReference>
<dbReference type="InterPro" id="IPR011990">
    <property type="entry name" value="TPR-like_helical_dom_sf"/>
</dbReference>
<evidence type="ECO:0000313" key="2">
    <source>
        <dbReference type="Proteomes" id="UP000655287"/>
    </source>
</evidence>
<name>A0A919V3F2_9ACTN</name>
<dbReference type="SUPFAM" id="SSF52540">
    <property type="entry name" value="P-loop containing nucleoside triphosphate hydrolases"/>
    <property type="match status" value="1"/>
</dbReference>
<sequence>MTQRARATGLASIVQAAGDLIIYGGTEPYRWARWPSPPAPPAMGGARAQPSELLRAANALIGFTGRDALLARLREWRDADAALAVQLIHGPGGQGKTRLAGQVAALWQREGWAVLAAHHRRDRSVPAEFEVPDLAGAAGVLVVVDYAERWDTADLLTLLADARARAGLPVRVLLLARPAGTWWQSLSGRIQRDLRLAPTREELAPLEQDQGVTRAGLFIAARDRFAELLQVPGAGGVAPPPALARQEDYRLVLAVHMAALAAVLAHERGQPSPTDPVRVSELLLARERDHWEAMAAPNREKPLATTPDAMAQVVYTAILTGRLGHPDGKAALARADIDSTLSTGQLLKDHAVCYPPGPADLAQQSSGDRGRGGVTVLEPLYPDRLGEDFLALSTPGHSYDFPTDPWAEQAPARLLAPPDGQHAPSGDGDAVWVRHGLTTLIEASRRWPHLATTQLAPLLTAHPQLALHAGGAGLAALVKLETIGTALLETIEAALPKHRHIDLDIGIAALTERLAEHGLATSDGPAQQARIQEHLALRLHYAGLHIRALAESQQATRLWWDLLGVRQGAYLPALASSLSNQAIYLSNLGRRDEAIIISAEALYQRRQLVTFDKEAYLPHLANSANNHANRLAEVGRRTEAVTLSSEALDLYRELVTRCRDAYLPDLANSMNTHAKLLTEVGRGTEAVTLSSEAVDLYRELVTGNRDAYLPDLATSLHNHAISLVQIGRGAEAAELSQQALDLYRELVTLNNDAYLPNLANSITNHSNLLATLGRRAEAAGLSRQALDLYLRLAALDNHAYLPGLANAATTHARRLAEVGRGAASAALSEQALGLWRELVKRHRDTYLPHLAISANHHALLLAAAGRVAEAIPLSQEALNLRRELATRNRDAYLPNLAESAHDHARQLAWAGRVAEAIPLSQEALNLRRELATRNRDAYLPDLAKSASHHAALLNGAGRPAEAMPLSHEAVDLCRELVTRNRDAYLPDLADSATIHSKLLAALGRRVDSIILSQEAVGLWRELVTDNRDGYLAGYARGFACFGSVLVEGARFREAITPLTEALITIQSLPEHDRVYLALIVQELRRAYAGDAGGVAEEFRAITGRDVPAWMKQSPDAGET</sequence>
<proteinExistence type="predicted"/>
<reference evidence="1" key="1">
    <citation type="submission" date="2021-01" db="EMBL/GenBank/DDBJ databases">
        <title>Whole genome shotgun sequence of Sphaerisporangium rufum NBRC 109079.</title>
        <authorList>
            <person name="Komaki H."/>
            <person name="Tamura T."/>
        </authorList>
    </citation>
    <scope>NUCLEOTIDE SEQUENCE</scope>
    <source>
        <strain evidence="1">NBRC 109079</strain>
    </source>
</reference>
<dbReference type="Gene3D" id="3.40.50.300">
    <property type="entry name" value="P-loop containing nucleotide triphosphate hydrolases"/>
    <property type="match status" value="1"/>
</dbReference>
<dbReference type="SUPFAM" id="SSF48452">
    <property type="entry name" value="TPR-like"/>
    <property type="match status" value="4"/>
</dbReference>
<protein>
    <recommendedName>
        <fullName evidence="3">Tetratricopeptide repeat-containing protein</fullName>
    </recommendedName>
</protein>
<gene>
    <name evidence="1" type="ORF">Sru01_12120</name>
</gene>
<comment type="caution">
    <text evidence="1">The sequence shown here is derived from an EMBL/GenBank/DDBJ whole genome shotgun (WGS) entry which is preliminary data.</text>
</comment>
<dbReference type="PANTHER" id="PTHR19959">
    <property type="entry name" value="KINESIN LIGHT CHAIN"/>
    <property type="match status" value="1"/>
</dbReference>
<evidence type="ECO:0008006" key="3">
    <source>
        <dbReference type="Google" id="ProtNLM"/>
    </source>
</evidence>
<dbReference type="EMBL" id="BOOU01000014">
    <property type="protein sequence ID" value="GII76230.1"/>
    <property type="molecule type" value="Genomic_DNA"/>
</dbReference>
<evidence type="ECO:0000313" key="1">
    <source>
        <dbReference type="EMBL" id="GII76230.1"/>
    </source>
</evidence>
<keyword evidence="2" id="KW-1185">Reference proteome</keyword>
<accession>A0A919V3F2</accession>
<organism evidence="1 2">
    <name type="scientific">Sphaerisporangium rufum</name>
    <dbReference type="NCBI Taxonomy" id="1381558"/>
    <lineage>
        <taxon>Bacteria</taxon>
        <taxon>Bacillati</taxon>
        <taxon>Actinomycetota</taxon>
        <taxon>Actinomycetes</taxon>
        <taxon>Streptosporangiales</taxon>
        <taxon>Streptosporangiaceae</taxon>
        <taxon>Sphaerisporangium</taxon>
    </lineage>
</organism>
<dbReference type="AlphaFoldDB" id="A0A919V3F2"/>
<dbReference type="RefSeq" id="WP_203982867.1">
    <property type="nucleotide sequence ID" value="NZ_BOOU01000014.1"/>
</dbReference>
<dbReference type="Proteomes" id="UP000655287">
    <property type="component" value="Unassembled WGS sequence"/>
</dbReference>